<gene>
    <name evidence="3" type="ORF">OG814_29680</name>
</gene>
<dbReference type="Proteomes" id="UP001622594">
    <property type="component" value="Chromosome"/>
</dbReference>
<protein>
    <recommendedName>
        <fullName evidence="2">RING-type domain-containing protein</fullName>
    </recommendedName>
</protein>
<dbReference type="PROSITE" id="PS50089">
    <property type="entry name" value="ZF_RING_2"/>
    <property type="match status" value="1"/>
</dbReference>
<dbReference type="SUPFAM" id="SSF57850">
    <property type="entry name" value="RING/U-box"/>
    <property type="match status" value="1"/>
</dbReference>
<dbReference type="InterPro" id="IPR051324">
    <property type="entry name" value="Stress/Tellurium_Resist"/>
</dbReference>
<dbReference type="RefSeq" id="WP_406336084.1">
    <property type="nucleotide sequence ID" value="NZ_CP108188.1"/>
</dbReference>
<feature type="compositionally biased region" description="Low complexity" evidence="1">
    <location>
        <begin position="175"/>
        <end position="184"/>
    </location>
</feature>
<name>A0ABZ1LJ96_9ACTN</name>
<dbReference type="InterPro" id="IPR001841">
    <property type="entry name" value="Znf_RING"/>
</dbReference>
<evidence type="ECO:0000259" key="2">
    <source>
        <dbReference type="PROSITE" id="PS50089"/>
    </source>
</evidence>
<dbReference type="Gene3D" id="2.60.60.30">
    <property type="entry name" value="sav2460 like domains"/>
    <property type="match status" value="1"/>
</dbReference>
<evidence type="ECO:0000313" key="3">
    <source>
        <dbReference type="EMBL" id="WTR73159.1"/>
    </source>
</evidence>
<keyword evidence="4" id="KW-1185">Reference proteome</keyword>
<feature type="region of interest" description="Disordered" evidence="1">
    <location>
        <begin position="175"/>
        <end position="200"/>
    </location>
</feature>
<sequence>MSVVSSVLLRRLRTVYVDQAGPRPGDPSTAEGLTALEAELLDRGFAPTAELRAALAWLGPAGLADAGRGLLSRLDAELGADRPHMPLFRSFPASVPDDTAALYVDRVLTLLLQWPNQPCVLCGTAGGVHAVAPCAHLVCGLCWDGAAYTGCPICHRRIDPEDPFLTPPVAAAQAAASGNAGNAGHEAEADDDKDDEEPSAAGPLRLLALGRDLPGDAVTALLTLLARRTPLSPGDRDDLKLLLAQAPASLDWLPADIPVRATKALLLGSLWLDRTRRTAVEEELDRRLTTATDVLRLLAVRSGGEADLLEPRRFLSVPRPLRRRLLSVLEKLDTTSLVEDLLRHPGLWKKAAEVLHPYERHARHPRVAMAFAVLRGTSLDTGNDPLGEALRRTAAEHPRVVRVDGLRLKPHTWSGRVETALADREPDAALALLARRPGELVRRLDHLLRLYGSDTLDARVAGTLRRALPGAGPGPLLSVLGRLRIRHLPGDRRVFFPRGRVTHAWTTDDLRAPLPHALSAEVCRLLENEVLRRLGAAPRFDVAVLDAALSGLAVPSAEGAATKALVTVPRGSNQPLPRGEVLRMFLHWTQPAGTRVDLDLSVALFDADWTYVGLCDFTHLVHGRRSVVHSGDLTSAPAPRGATEYADLDPAALADEGVRFAMPIVLSYNNVPFEQLLDAFAGFMALPSREGRDAVYDPKTVRQRYDLVGDSQVHVPMLVDLEHRTFLWTDLHLPASDGFQSVGSHSGELARVGKDLHQYFTAGRTTLWDLAVWHAAARTDAVHVLRRGYGGPDEVWGYERRPAEPVEAFADRIRRSGAPDRRSAGLDGPRAAGAVADGRRAFLALLDGDVVPDGASGTVYRLLPGPVDGCGLEQAAAGDLVALLG</sequence>
<evidence type="ECO:0000313" key="4">
    <source>
        <dbReference type="Proteomes" id="UP001622594"/>
    </source>
</evidence>
<proteinExistence type="predicted"/>
<dbReference type="Pfam" id="PF14447">
    <property type="entry name" value="Prok-RING_4"/>
    <property type="match status" value="1"/>
</dbReference>
<organism evidence="3 4">
    <name type="scientific">Streptomyces zaomyceticus</name>
    <dbReference type="NCBI Taxonomy" id="68286"/>
    <lineage>
        <taxon>Bacteria</taxon>
        <taxon>Bacillati</taxon>
        <taxon>Actinomycetota</taxon>
        <taxon>Actinomycetes</taxon>
        <taxon>Kitasatosporales</taxon>
        <taxon>Streptomycetaceae</taxon>
        <taxon>Streptomyces</taxon>
    </lineage>
</organism>
<feature type="domain" description="RING-type" evidence="2">
    <location>
        <begin position="119"/>
        <end position="155"/>
    </location>
</feature>
<dbReference type="EMBL" id="CP108188">
    <property type="protein sequence ID" value="WTR73159.1"/>
    <property type="molecule type" value="Genomic_DNA"/>
</dbReference>
<dbReference type="PANTHER" id="PTHR32097:SF18">
    <property type="entry name" value="RING-TYPE DOMAIN-CONTAINING PROTEIN"/>
    <property type="match status" value="1"/>
</dbReference>
<dbReference type="PANTHER" id="PTHR32097">
    <property type="entry name" value="CAMP-BINDING PROTEIN 1-RELATED"/>
    <property type="match status" value="1"/>
</dbReference>
<dbReference type="NCBIfam" id="NF041916">
    <property type="entry name" value="RING_SCO0854"/>
    <property type="match status" value="1"/>
</dbReference>
<evidence type="ECO:0000256" key="1">
    <source>
        <dbReference type="SAM" id="MobiDB-lite"/>
    </source>
</evidence>
<feature type="compositionally biased region" description="Acidic residues" evidence="1">
    <location>
        <begin position="188"/>
        <end position="198"/>
    </location>
</feature>
<reference evidence="3 4" key="1">
    <citation type="submission" date="2022-10" db="EMBL/GenBank/DDBJ databases">
        <title>The complete genomes of actinobacterial strains from the NBC collection.</title>
        <authorList>
            <person name="Joergensen T.S."/>
            <person name="Alvarez Arevalo M."/>
            <person name="Sterndorff E.B."/>
            <person name="Faurdal D."/>
            <person name="Vuksanovic O."/>
            <person name="Mourched A.-S."/>
            <person name="Charusanti P."/>
            <person name="Shaw S."/>
            <person name="Blin K."/>
            <person name="Weber T."/>
        </authorList>
    </citation>
    <scope>NUCLEOTIDE SEQUENCE [LARGE SCALE GENOMIC DNA]</scope>
    <source>
        <strain evidence="3 4">NBC_00123</strain>
    </source>
</reference>
<accession>A0ABZ1LJ96</accession>